<dbReference type="Gene3D" id="3.40.50.620">
    <property type="entry name" value="HUPs"/>
    <property type="match status" value="2"/>
</dbReference>
<dbReference type="Pfam" id="PF00582">
    <property type="entry name" value="Usp"/>
    <property type="match status" value="2"/>
</dbReference>
<dbReference type="EMBL" id="FNKO01000001">
    <property type="protein sequence ID" value="SDQ34326.1"/>
    <property type="molecule type" value="Genomic_DNA"/>
</dbReference>
<keyword evidence="6" id="KW-1185">Reference proteome</keyword>
<reference evidence="6" key="1">
    <citation type="submission" date="2016-10" db="EMBL/GenBank/DDBJ databases">
        <authorList>
            <person name="Varghese N."/>
            <person name="Submissions S."/>
        </authorList>
    </citation>
    <scope>NUCLEOTIDE SEQUENCE [LARGE SCALE GENOMIC DNA]</scope>
    <source>
        <strain evidence="6">DSM 45459</strain>
    </source>
</reference>
<name>A0A1H1A4Q2_9ACTN</name>
<dbReference type="OrthoDB" id="3404132at2"/>
<dbReference type="InterPro" id="IPR014729">
    <property type="entry name" value="Rossmann-like_a/b/a_fold"/>
</dbReference>
<proteinExistence type="inferred from homology"/>
<dbReference type="RefSeq" id="WP_092522796.1">
    <property type="nucleotide sequence ID" value="NZ_FNKO01000001.1"/>
</dbReference>
<dbReference type="InterPro" id="IPR006015">
    <property type="entry name" value="Universal_stress_UspA"/>
</dbReference>
<accession>A0A1H1A4Q2</accession>
<dbReference type="InterPro" id="IPR006016">
    <property type="entry name" value="UspA"/>
</dbReference>
<feature type="domain" description="UspA" evidence="4">
    <location>
        <begin position="158"/>
        <end position="296"/>
    </location>
</feature>
<keyword evidence="2" id="KW-0547">Nucleotide-binding</keyword>
<dbReference type="PANTHER" id="PTHR46268:SF27">
    <property type="entry name" value="UNIVERSAL STRESS PROTEIN RV2623"/>
    <property type="match status" value="1"/>
</dbReference>
<evidence type="ECO:0000256" key="3">
    <source>
        <dbReference type="ARBA" id="ARBA00022840"/>
    </source>
</evidence>
<dbReference type="Proteomes" id="UP000199301">
    <property type="component" value="Unassembled WGS sequence"/>
</dbReference>
<comment type="similarity">
    <text evidence="1">Belongs to the universal stress protein A family.</text>
</comment>
<organism evidence="5 6">
    <name type="scientific">Actinopolyspora saharensis</name>
    <dbReference type="NCBI Taxonomy" id="995062"/>
    <lineage>
        <taxon>Bacteria</taxon>
        <taxon>Bacillati</taxon>
        <taxon>Actinomycetota</taxon>
        <taxon>Actinomycetes</taxon>
        <taxon>Actinopolysporales</taxon>
        <taxon>Actinopolysporaceae</taxon>
        <taxon>Actinopolyspora</taxon>
    </lineage>
</organism>
<evidence type="ECO:0000256" key="2">
    <source>
        <dbReference type="ARBA" id="ARBA00022741"/>
    </source>
</evidence>
<dbReference type="PRINTS" id="PR01438">
    <property type="entry name" value="UNVRSLSTRESS"/>
</dbReference>
<keyword evidence="3" id="KW-0067">ATP-binding</keyword>
<gene>
    <name evidence="5" type="ORF">SAMN04489718_1396</name>
</gene>
<sequence>MRNSTAKPVLVGLDGSPTSFEAVRWAAREASLRSAPLHVVHADVSASDYVPDTLGTSAPESANETAREFVRDWLRSAAEIAASEAPEVVVETGVRTGSARTVLLDESTTARLVVVGSRGLGSFSGVILGSVAIALCQHGQSPVAVIREPDEGEEATDRPVVVGVDGSRAGERALRWAFETASARSAELLAVHAWHDLVVGQLWTREQAEEPRAAVQADEERLLSEVLAGWRADYPDVAVHELVTYGKPARCLLEQARRARLVVVGARGRGGLAGLLLGSTSQTLLHHSPCPVLVAR</sequence>
<evidence type="ECO:0000256" key="1">
    <source>
        <dbReference type="ARBA" id="ARBA00008791"/>
    </source>
</evidence>
<dbReference type="AlphaFoldDB" id="A0A1H1A4Q2"/>
<protein>
    <submittedName>
        <fullName evidence="5">Nucleotide-binding universal stress protein, UspA family</fullName>
    </submittedName>
</protein>
<dbReference type="PANTHER" id="PTHR46268">
    <property type="entry name" value="STRESS RESPONSE PROTEIN NHAX"/>
    <property type="match status" value="1"/>
</dbReference>
<feature type="domain" description="UspA" evidence="4">
    <location>
        <begin position="7"/>
        <end position="147"/>
    </location>
</feature>
<evidence type="ECO:0000259" key="4">
    <source>
        <dbReference type="Pfam" id="PF00582"/>
    </source>
</evidence>
<evidence type="ECO:0000313" key="6">
    <source>
        <dbReference type="Proteomes" id="UP000199301"/>
    </source>
</evidence>
<dbReference type="SUPFAM" id="SSF52402">
    <property type="entry name" value="Adenine nucleotide alpha hydrolases-like"/>
    <property type="match status" value="2"/>
</dbReference>
<dbReference type="GO" id="GO:0005524">
    <property type="term" value="F:ATP binding"/>
    <property type="evidence" value="ECO:0007669"/>
    <property type="project" value="UniProtKB-KW"/>
</dbReference>
<evidence type="ECO:0000313" key="5">
    <source>
        <dbReference type="EMBL" id="SDQ34326.1"/>
    </source>
</evidence>